<dbReference type="Pfam" id="PF05746">
    <property type="entry name" value="DALR_1"/>
    <property type="match status" value="1"/>
</dbReference>
<dbReference type="InterPro" id="IPR035684">
    <property type="entry name" value="ArgRS_core"/>
</dbReference>
<proteinExistence type="inferred from homology"/>
<keyword evidence="7 9" id="KW-0030">Aminoacyl-tRNA synthetase</keyword>
<evidence type="ECO:0000256" key="1">
    <source>
        <dbReference type="ARBA" id="ARBA00005594"/>
    </source>
</evidence>
<dbReference type="Pfam" id="PF00750">
    <property type="entry name" value="tRNA-synt_1d"/>
    <property type="match status" value="1"/>
</dbReference>
<keyword evidence="4 9" id="KW-0547">Nucleotide-binding</keyword>
<evidence type="ECO:0000259" key="12">
    <source>
        <dbReference type="SMART" id="SM01016"/>
    </source>
</evidence>
<evidence type="ECO:0000256" key="4">
    <source>
        <dbReference type="ARBA" id="ARBA00022741"/>
    </source>
</evidence>
<dbReference type="SUPFAM" id="SSF52374">
    <property type="entry name" value="Nucleotidylyl transferase"/>
    <property type="match status" value="1"/>
</dbReference>
<dbReference type="InterPro" id="IPR014729">
    <property type="entry name" value="Rossmann-like_a/b/a_fold"/>
</dbReference>
<dbReference type="Proteomes" id="UP000609323">
    <property type="component" value="Unassembled WGS sequence"/>
</dbReference>
<dbReference type="EMBL" id="BMHF01000001">
    <property type="protein sequence ID" value="GGA21474.1"/>
    <property type="molecule type" value="Genomic_DNA"/>
</dbReference>
<dbReference type="SUPFAM" id="SSF55190">
    <property type="entry name" value="Arginyl-tRNA synthetase (ArgRS), N-terminal 'additional' domain"/>
    <property type="match status" value="1"/>
</dbReference>
<evidence type="ECO:0000256" key="10">
    <source>
        <dbReference type="SAM" id="MobiDB-lite"/>
    </source>
</evidence>
<evidence type="ECO:0000313" key="13">
    <source>
        <dbReference type="EMBL" id="GGA21474.1"/>
    </source>
</evidence>
<evidence type="ECO:0000256" key="9">
    <source>
        <dbReference type="RuleBase" id="RU363038"/>
    </source>
</evidence>
<reference evidence="14" key="1">
    <citation type="journal article" date="2019" name="Int. J. Syst. Evol. Microbiol.">
        <title>The Global Catalogue of Microorganisms (GCM) 10K type strain sequencing project: providing services to taxonomists for standard genome sequencing and annotation.</title>
        <authorList>
            <consortium name="The Broad Institute Genomics Platform"/>
            <consortium name="The Broad Institute Genome Sequencing Center for Infectious Disease"/>
            <person name="Wu L."/>
            <person name="Ma J."/>
        </authorList>
    </citation>
    <scope>NUCLEOTIDE SEQUENCE [LARGE SCALE GENOMIC DNA]</scope>
    <source>
        <strain evidence="14">CGMCC 1.15044</strain>
    </source>
</reference>
<feature type="compositionally biased region" description="Acidic residues" evidence="10">
    <location>
        <begin position="315"/>
        <end position="329"/>
    </location>
</feature>
<dbReference type="GO" id="GO:0016874">
    <property type="term" value="F:ligase activity"/>
    <property type="evidence" value="ECO:0007669"/>
    <property type="project" value="UniProtKB-KW"/>
</dbReference>
<dbReference type="SMART" id="SM01016">
    <property type="entry name" value="Arg_tRNA_synt_N"/>
    <property type="match status" value="1"/>
</dbReference>
<evidence type="ECO:0000313" key="14">
    <source>
        <dbReference type="Proteomes" id="UP000609323"/>
    </source>
</evidence>
<dbReference type="InterPro" id="IPR008909">
    <property type="entry name" value="DALR_anticod-bd"/>
</dbReference>
<keyword evidence="14" id="KW-1185">Reference proteome</keyword>
<feature type="domain" description="Arginyl tRNA synthetase N-terminal" evidence="12">
    <location>
        <begin position="25"/>
        <end position="104"/>
    </location>
</feature>
<evidence type="ECO:0000256" key="6">
    <source>
        <dbReference type="ARBA" id="ARBA00022917"/>
    </source>
</evidence>
<dbReference type="SUPFAM" id="SSF47323">
    <property type="entry name" value="Anticodon-binding domain of a subclass of class I aminoacyl-tRNA synthetases"/>
    <property type="match status" value="1"/>
</dbReference>
<comment type="similarity">
    <text evidence="1 9">Belongs to the class-I aminoacyl-tRNA synthetase family.</text>
</comment>
<keyword evidence="3 9" id="KW-0436">Ligase</keyword>
<dbReference type="Pfam" id="PF03485">
    <property type="entry name" value="Arg_tRNA_synt_N"/>
    <property type="match status" value="1"/>
</dbReference>
<dbReference type="PANTHER" id="PTHR11956">
    <property type="entry name" value="ARGINYL-TRNA SYNTHETASE"/>
    <property type="match status" value="1"/>
</dbReference>
<accession>A0ABQ1FNW6</accession>
<keyword evidence="5 9" id="KW-0067">ATP-binding</keyword>
<name>A0ABQ1FNW6_9BACL</name>
<dbReference type="PRINTS" id="PR01038">
    <property type="entry name" value="TRNASYNTHARG"/>
</dbReference>
<evidence type="ECO:0000256" key="7">
    <source>
        <dbReference type="ARBA" id="ARBA00023146"/>
    </source>
</evidence>
<protein>
    <recommendedName>
        <fullName evidence="2">arginine--tRNA ligase</fullName>
        <ecNumber evidence="2">6.1.1.19</ecNumber>
    </recommendedName>
</protein>
<comment type="caution">
    <text evidence="13">The sequence shown here is derived from an EMBL/GenBank/DDBJ whole genome shotgun (WGS) entry which is preliminary data.</text>
</comment>
<evidence type="ECO:0000256" key="2">
    <source>
        <dbReference type="ARBA" id="ARBA00012837"/>
    </source>
</evidence>
<organism evidence="13 14">
    <name type="scientific">Paenibacillus physcomitrellae</name>
    <dbReference type="NCBI Taxonomy" id="1619311"/>
    <lineage>
        <taxon>Bacteria</taxon>
        <taxon>Bacillati</taxon>
        <taxon>Bacillota</taxon>
        <taxon>Bacilli</taxon>
        <taxon>Bacillales</taxon>
        <taxon>Paenibacillaceae</taxon>
        <taxon>Paenibacillus</taxon>
    </lineage>
</organism>
<gene>
    <name evidence="13" type="primary">argS</name>
    <name evidence="13" type="ORF">GCM10010917_02730</name>
</gene>
<evidence type="ECO:0000256" key="5">
    <source>
        <dbReference type="ARBA" id="ARBA00022840"/>
    </source>
</evidence>
<dbReference type="Gene3D" id="3.30.1360.70">
    <property type="entry name" value="Arginyl tRNA synthetase N-terminal domain"/>
    <property type="match status" value="1"/>
</dbReference>
<dbReference type="PANTHER" id="PTHR11956:SF5">
    <property type="entry name" value="ARGININE--TRNA LIGASE, CYTOPLASMIC"/>
    <property type="match status" value="1"/>
</dbReference>
<dbReference type="InterPro" id="IPR009080">
    <property type="entry name" value="tRNAsynth_Ia_anticodon-bd"/>
</dbReference>
<dbReference type="EC" id="6.1.1.19" evidence="2"/>
<sequence length="682" mass="75292">MLNTWVQQFVEFGVKEVLHVSGQEDQLEQTEGDASGPLWTVQIEQPAKLEHGDFSTNIAMQLARLLKRPPMQIAEQIRAELSTRIEGLIAKVEVAAPGFINLFVNWGEWVKLGQPANPPASLKIVVEHTSINPNKSAHIGHLRNSCIGDTLVRMLRKSGAEVEVHNYIDDLGNQLADTVVGLLHTPASGDHKRFGDFCWDVYSGLHKQGQDSPGLTAERTKVLHGLEQGTGNLAWLGFITASQIVREHLQEMREFGIGYDLLVWESSLVREGFWDAAFQRLQQTPNFMQETSGKLAGCWVLKPQVQLSEAGAEQQQDEAPEADGEEMLDSESVHTQDKVLVRSNGILTYTAKDIAYHLWKFGLLGRQFRYTPFADGIWSTTRQGTGGTFGQADRVINVIDRRQEYPQAMVRQSLELMGYGEQAANLLHVSYGVVSLSRNAAKELGIDISDGKASYAMSGRQGIGMKISTLLDRMEQVIAGSRPDQDGLPSRVIAAAAIRYYLLRFNLQTEVVFDLQQATEVSGNTGVYLLYTYSRSLSVLNKGEEQGRAGKAGLRLDSIQGESGDHGPSSSPPYRSCAVDVDTMSDVPSDWPESLEPAEHALLRQIAAWPDLLQSACSGLAPHMICGYAYELCSLFNNFYGACPIIKAASGRKEFRLWLTGRFNAVLKEVLDSLGLPAPERM</sequence>
<dbReference type="SMART" id="SM00836">
    <property type="entry name" value="DALR_1"/>
    <property type="match status" value="1"/>
</dbReference>
<comment type="catalytic activity">
    <reaction evidence="8">
        <text>tRNA(Arg) + L-arginine + ATP = L-arginyl-tRNA(Arg) + AMP + diphosphate</text>
        <dbReference type="Rhea" id="RHEA:20301"/>
        <dbReference type="Rhea" id="RHEA-COMP:9658"/>
        <dbReference type="Rhea" id="RHEA-COMP:9673"/>
        <dbReference type="ChEBI" id="CHEBI:30616"/>
        <dbReference type="ChEBI" id="CHEBI:32682"/>
        <dbReference type="ChEBI" id="CHEBI:33019"/>
        <dbReference type="ChEBI" id="CHEBI:78442"/>
        <dbReference type="ChEBI" id="CHEBI:78513"/>
        <dbReference type="ChEBI" id="CHEBI:456215"/>
        <dbReference type="EC" id="6.1.1.19"/>
    </reaction>
</comment>
<dbReference type="RefSeq" id="WP_094093507.1">
    <property type="nucleotide sequence ID" value="NZ_BMHF01000001.1"/>
</dbReference>
<dbReference type="Gene3D" id="1.10.730.10">
    <property type="entry name" value="Isoleucyl-tRNA Synthetase, Domain 1"/>
    <property type="match status" value="1"/>
</dbReference>
<dbReference type="InterPro" id="IPR001278">
    <property type="entry name" value="Arg-tRNA-ligase"/>
</dbReference>
<feature type="domain" description="DALR anticodon binding" evidence="11">
    <location>
        <begin position="529"/>
        <end position="682"/>
    </location>
</feature>
<dbReference type="Gene3D" id="3.40.50.620">
    <property type="entry name" value="HUPs"/>
    <property type="match status" value="1"/>
</dbReference>
<evidence type="ECO:0000256" key="3">
    <source>
        <dbReference type="ARBA" id="ARBA00022598"/>
    </source>
</evidence>
<keyword evidence="6 9" id="KW-0648">Protein biosynthesis</keyword>
<feature type="region of interest" description="Disordered" evidence="10">
    <location>
        <begin position="310"/>
        <end position="333"/>
    </location>
</feature>
<dbReference type="InterPro" id="IPR005148">
    <property type="entry name" value="Arg-tRNA-synth_N"/>
</dbReference>
<dbReference type="InterPro" id="IPR036695">
    <property type="entry name" value="Arg-tRNA-synth_N_sf"/>
</dbReference>
<evidence type="ECO:0000256" key="8">
    <source>
        <dbReference type="ARBA" id="ARBA00049339"/>
    </source>
</evidence>
<evidence type="ECO:0000259" key="11">
    <source>
        <dbReference type="SMART" id="SM00836"/>
    </source>
</evidence>